<evidence type="ECO:0000313" key="3">
    <source>
        <dbReference type="Proteomes" id="UP000516314"/>
    </source>
</evidence>
<evidence type="ECO:0000313" key="2">
    <source>
        <dbReference type="EMBL" id="CAD5318248.1"/>
    </source>
</evidence>
<feature type="compositionally biased region" description="Polar residues" evidence="1">
    <location>
        <begin position="121"/>
        <end position="139"/>
    </location>
</feature>
<protein>
    <submittedName>
        <fullName evidence="2">(thale cress) hypothetical protein</fullName>
    </submittedName>
</protein>
<feature type="region of interest" description="Disordered" evidence="1">
    <location>
        <begin position="110"/>
        <end position="139"/>
    </location>
</feature>
<dbReference type="AlphaFoldDB" id="A0A7G2E7U0"/>
<proteinExistence type="predicted"/>
<reference evidence="2 3" key="1">
    <citation type="submission" date="2020-09" db="EMBL/GenBank/DDBJ databases">
        <authorList>
            <person name="Ashkenazy H."/>
        </authorList>
    </citation>
    <scope>NUCLEOTIDE SEQUENCE [LARGE SCALE GENOMIC DNA]</scope>
    <source>
        <strain evidence="3">cv. Cdm-0</strain>
    </source>
</reference>
<sequence>MLIAIGSELKEILDIKITNSAAKIKVSIDGLKPLILDTMVDFRDGSEALITLEYKNLKNYCSHSLRLTHEKKFCPGLVIEKEVSTKIEPPVTVGDSKGLVRNYYTPKDNFAAPREMRDPTPNRSLSKDTSINQSLQAYT</sequence>
<name>A0A7G2E7U0_ARATH</name>
<evidence type="ECO:0000256" key="1">
    <source>
        <dbReference type="SAM" id="MobiDB-lite"/>
    </source>
</evidence>
<organism evidence="2 3">
    <name type="scientific">Arabidopsis thaliana</name>
    <name type="common">Mouse-ear cress</name>
    <dbReference type="NCBI Taxonomy" id="3702"/>
    <lineage>
        <taxon>Eukaryota</taxon>
        <taxon>Viridiplantae</taxon>
        <taxon>Streptophyta</taxon>
        <taxon>Embryophyta</taxon>
        <taxon>Tracheophyta</taxon>
        <taxon>Spermatophyta</taxon>
        <taxon>Magnoliopsida</taxon>
        <taxon>eudicotyledons</taxon>
        <taxon>Gunneridae</taxon>
        <taxon>Pentapetalae</taxon>
        <taxon>rosids</taxon>
        <taxon>malvids</taxon>
        <taxon>Brassicales</taxon>
        <taxon>Brassicaceae</taxon>
        <taxon>Camelineae</taxon>
        <taxon>Arabidopsis</taxon>
    </lineage>
</organism>
<dbReference type="EMBL" id="LR881467">
    <property type="protein sequence ID" value="CAD5318248.1"/>
    <property type="molecule type" value="Genomic_DNA"/>
</dbReference>
<accession>A0A7G2E7U0</accession>
<gene>
    <name evidence="2" type="ORF">AT9943_LOCUS6484</name>
</gene>
<dbReference type="Proteomes" id="UP000516314">
    <property type="component" value="Chromosome 2"/>
</dbReference>